<reference evidence="3 4" key="1">
    <citation type="submission" date="2016-10" db="EMBL/GenBank/DDBJ databases">
        <authorList>
            <person name="de Groot N.N."/>
        </authorList>
    </citation>
    <scope>NUCLEOTIDE SEQUENCE [LARGE SCALE GENOMIC DNA]</scope>
    <source>
        <strain evidence="3 4">Nv1</strain>
    </source>
</reference>
<evidence type="ECO:0000313" key="3">
    <source>
        <dbReference type="EMBL" id="SEL37222.1"/>
    </source>
</evidence>
<keyword evidence="1" id="KW-0732">Signal</keyword>
<dbReference type="NCBIfam" id="NF033554">
    <property type="entry name" value="floc_PepA"/>
    <property type="match status" value="1"/>
</dbReference>
<protein>
    <submittedName>
        <fullName evidence="3">PEP-CTERM protein-sorting domain-containing protein</fullName>
    </submittedName>
</protein>
<sequence>MKLPSTYKTLQTAGAVAILALGVSSQAFAFPLFTVDPNAAFGAGHGTGPFQADFITGNSSTLVSTPGAPNQHASGWVNFTAFTNGGTSVLGSDSGLNNNWQMWAEFNFDLQLASGPYAQPNSTYTVTALHVDFWVDPSIGSATTFTSANNAGGAATVSHGAGSFMIATADLITGVANINALGGTGFNSTNTFNLLNPAGTSLFTAPIPFYNIQFDEFNNTTQGVFIDPAGHFIVINQTTGGIDFNRVPEPATLALLGIGLLGIGASRRRKA</sequence>
<feature type="chain" id="PRO_5011605170" evidence="1">
    <location>
        <begin position="30"/>
        <end position="271"/>
    </location>
</feature>
<evidence type="ECO:0000256" key="1">
    <source>
        <dbReference type="SAM" id="SignalP"/>
    </source>
</evidence>
<dbReference type="OrthoDB" id="8771723at2"/>
<evidence type="ECO:0000259" key="2">
    <source>
        <dbReference type="Pfam" id="PF07589"/>
    </source>
</evidence>
<keyword evidence="4" id="KW-1185">Reference proteome</keyword>
<proteinExistence type="predicted"/>
<feature type="domain" description="Ice-binding protein C-terminal" evidence="2">
    <location>
        <begin position="247"/>
        <end position="268"/>
    </location>
</feature>
<feature type="signal peptide" evidence="1">
    <location>
        <begin position="1"/>
        <end position="29"/>
    </location>
</feature>
<organism evidence="3 4">
    <name type="scientific">Nitrosovibrio tenuis</name>
    <dbReference type="NCBI Taxonomy" id="1233"/>
    <lineage>
        <taxon>Bacteria</taxon>
        <taxon>Pseudomonadati</taxon>
        <taxon>Pseudomonadota</taxon>
        <taxon>Betaproteobacteria</taxon>
        <taxon>Nitrosomonadales</taxon>
        <taxon>Nitrosomonadaceae</taxon>
        <taxon>Nitrosovibrio</taxon>
    </lineage>
</organism>
<dbReference type="Proteomes" id="UP000198620">
    <property type="component" value="Unassembled WGS sequence"/>
</dbReference>
<dbReference type="AlphaFoldDB" id="A0A1H7PN85"/>
<dbReference type="RefSeq" id="WP_090829097.1">
    <property type="nucleotide sequence ID" value="NZ_FOBH01000009.1"/>
</dbReference>
<dbReference type="Pfam" id="PF07589">
    <property type="entry name" value="PEP-CTERM"/>
    <property type="match status" value="1"/>
</dbReference>
<dbReference type="InterPro" id="IPR013424">
    <property type="entry name" value="Ice-binding_C"/>
</dbReference>
<gene>
    <name evidence="3" type="ORF">SAMN05216387_10987</name>
</gene>
<evidence type="ECO:0000313" key="4">
    <source>
        <dbReference type="Proteomes" id="UP000198620"/>
    </source>
</evidence>
<name>A0A1H7PN85_9PROT</name>
<dbReference type="NCBIfam" id="TIGR02595">
    <property type="entry name" value="PEP_CTERM"/>
    <property type="match status" value="1"/>
</dbReference>
<dbReference type="EMBL" id="FOBH01000009">
    <property type="protein sequence ID" value="SEL37222.1"/>
    <property type="molecule type" value="Genomic_DNA"/>
</dbReference>
<accession>A0A1H7PN85</accession>